<dbReference type="EMBL" id="JAXAVX010000016">
    <property type="protein sequence ID" value="MDX8153573.1"/>
    <property type="molecule type" value="Genomic_DNA"/>
</dbReference>
<organism evidence="2 3">
    <name type="scientific">Patulibacter brassicae</name>
    <dbReference type="NCBI Taxonomy" id="1705717"/>
    <lineage>
        <taxon>Bacteria</taxon>
        <taxon>Bacillati</taxon>
        <taxon>Actinomycetota</taxon>
        <taxon>Thermoleophilia</taxon>
        <taxon>Solirubrobacterales</taxon>
        <taxon>Patulibacteraceae</taxon>
        <taxon>Patulibacter</taxon>
    </lineage>
</organism>
<proteinExistence type="predicted"/>
<protein>
    <submittedName>
        <fullName evidence="2">Uncharacterized protein</fullName>
    </submittedName>
</protein>
<accession>A0ABU4VRP8</accession>
<feature type="region of interest" description="Disordered" evidence="1">
    <location>
        <begin position="69"/>
        <end position="112"/>
    </location>
</feature>
<dbReference type="RefSeq" id="WP_319955722.1">
    <property type="nucleotide sequence ID" value="NZ_JAXAVX010000016.1"/>
</dbReference>
<evidence type="ECO:0000313" key="2">
    <source>
        <dbReference type="EMBL" id="MDX8153573.1"/>
    </source>
</evidence>
<name>A0ABU4VRP8_9ACTN</name>
<feature type="compositionally biased region" description="Low complexity" evidence="1">
    <location>
        <begin position="100"/>
        <end position="112"/>
    </location>
</feature>
<evidence type="ECO:0000256" key="1">
    <source>
        <dbReference type="SAM" id="MobiDB-lite"/>
    </source>
</evidence>
<comment type="caution">
    <text evidence="2">The sequence shown here is derived from an EMBL/GenBank/DDBJ whole genome shotgun (WGS) entry which is preliminary data.</text>
</comment>
<evidence type="ECO:0000313" key="3">
    <source>
        <dbReference type="Proteomes" id="UP001277761"/>
    </source>
</evidence>
<keyword evidence="3" id="KW-1185">Reference proteome</keyword>
<feature type="region of interest" description="Disordered" evidence="1">
    <location>
        <begin position="1"/>
        <end position="30"/>
    </location>
</feature>
<gene>
    <name evidence="2" type="ORF">SK069_18390</name>
</gene>
<dbReference type="Proteomes" id="UP001277761">
    <property type="component" value="Unassembled WGS sequence"/>
</dbReference>
<reference evidence="2 3" key="1">
    <citation type="submission" date="2023-11" db="EMBL/GenBank/DDBJ databases">
        <authorList>
            <person name="Xu M."/>
            <person name="Jiang T."/>
        </authorList>
    </citation>
    <scope>NUCLEOTIDE SEQUENCE [LARGE SCALE GENOMIC DNA]</scope>
    <source>
        <strain evidence="2 3">SD</strain>
    </source>
</reference>
<sequence>MRLPLERLADASAALSRGEEATEEQAWTSARDALDDADRVLEELRGAYRDLPEEARPRLAALAGPLRQRRDGLAARIPAPRAVSEGSAVHDPDEDEDPAGEAGATGAGPAVS</sequence>